<proteinExistence type="predicted"/>
<accession>A0ABW2HV40</accession>
<dbReference type="Proteomes" id="UP001596548">
    <property type="component" value="Unassembled WGS sequence"/>
</dbReference>
<sequence length="364" mass="39689">MTDRMPDVGDVAAIPLRDGYGACLVTGLGPMACALDFFSAGMPSLDELADAQPLILDHHVLRGQPTEINVIGDEPPPPWWVWLGRRDLPAGVAERVDSHAGWSWLSGQIAAQRRWDVALPPFAKEAYRTGQGKATSLLDMTGAAASWADLDRLPRCRSLVWSGPDRGLREALVAHPIVSDLTWVDAPRRVDLTGTYLTRLRLSASDVDVVRLPDDLETLKLDEDTRVASVVAADDGRWLRLTADRAEVPRGLTGLWDLELTGDGTISAGALEGLRDLRRLRLAWRAAPGELSGAVALSGLSRLTDVKFVGAYGLTARTLPDLPSLSWLVCDGLYRKAAAGIEARYRDADVRVDITGVENEWREF</sequence>
<keyword evidence="2" id="KW-1185">Reference proteome</keyword>
<evidence type="ECO:0000313" key="1">
    <source>
        <dbReference type="EMBL" id="MFC7276993.1"/>
    </source>
</evidence>
<reference evidence="2" key="1">
    <citation type="journal article" date="2019" name="Int. J. Syst. Evol. Microbiol.">
        <title>The Global Catalogue of Microorganisms (GCM) 10K type strain sequencing project: providing services to taxonomists for standard genome sequencing and annotation.</title>
        <authorList>
            <consortium name="The Broad Institute Genomics Platform"/>
            <consortium name="The Broad Institute Genome Sequencing Center for Infectious Disease"/>
            <person name="Wu L."/>
            <person name="Ma J."/>
        </authorList>
    </citation>
    <scope>NUCLEOTIDE SEQUENCE [LARGE SCALE GENOMIC DNA]</scope>
    <source>
        <strain evidence="2">XZYJT-10</strain>
    </source>
</reference>
<gene>
    <name evidence="1" type="ORF">ACFQS1_23625</name>
</gene>
<comment type="caution">
    <text evidence="1">The sequence shown here is derived from an EMBL/GenBank/DDBJ whole genome shotgun (WGS) entry which is preliminary data.</text>
</comment>
<evidence type="ECO:0000313" key="2">
    <source>
        <dbReference type="Proteomes" id="UP001596548"/>
    </source>
</evidence>
<organism evidence="1 2">
    <name type="scientific">Paractinoplanes rhizophilus</name>
    <dbReference type="NCBI Taxonomy" id="1416877"/>
    <lineage>
        <taxon>Bacteria</taxon>
        <taxon>Bacillati</taxon>
        <taxon>Actinomycetota</taxon>
        <taxon>Actinomycetes</taxon>
        <taxon>Micromonosporales</taxon>
        <taxon>Micromonosporaceae</taxon>
        <taxon>Paractinoplanes</taxon>
    </lineage>
</organism>
<protein>
    <submittedName>
        <fullName evidence="1">Uncharacterized protein</fullName>
    </submittedName>
</protein>
<dbReference type="EMBL" id="JBHTBJ010000018">
    <property type="protein sequence ID" value="MFC7276993.1"/>
    <property type="molecule type" value="Genomic_DNA"/>
</dbReference>
<name>A0ABW2HV40_9ACTN</name>
<dbReference type="RefSeq" id="WP_378972003.1">
    <property type="nucleotide sequence ID" value="NZ_JBHTBJ010000018.1"/>
</dbReference>